<evidence type="ECO:0000256" key="3">
    <source>
        <dbReference type="ARBA" id="ARBA00022670"/>
    </source>
</evidence>
<dbReference type="EC" id="3.4.13.9" evidence="10"/>
<evidence type="ECO:0000256" key="7">
    <source>
        <dbReference type="ARBA" id="ARBA00023049"/>
    </source>
</evidence>
<evidence type="ECO:0000256" key="9">
    <source>
        <dbReference type="ARBA" id="ARBA00043990"/>
    </source>
</evidence>
<dbReference type="GO" id="GO:0070006">
    <property type="term" value="F:metalloaminopeptidase activity"/>
    <property type="evidence" value="ECO:0007669"/>
    <property type="project" value="InterPro"/>
</dbReference>
<sequence length="575" mass="64557">MIRGVASGISSIIASSGIPKKAFQSDISRSKVYFPRHHTQVRQLCSKELFKRSAFVDRFLWRNRRNLQRSSTTIVLGKRHFGNLILSRNSSSRSTMSRYFSLGEGTLQVSMDLFALNRNRLCKSLKELPQTPKNSVVILQGGQGVPRYCTDVEYLFRQESFFHWAFGVIEPDFYGAIEVDSETSHLFIPKYPEAYAVWMGKIFDCEHYKQKYGVDHVHYVEEMGIILENAKAEMVLTLKGMNTDSNLWTREAVFEGMSKFKIDNELLHPVIVECRVIKTPMELDVLRYANKISSAAHVAVMKAVRPGMKEYQCESVFLHHAYFHGGCRHVSYTCICGSGENGSILHYGHAGAPNDKAIRDGDMCLFDMGAEYYCFASDITCSFPASGKFTKRQKGIYNAVLEASRAVIAGIKPGVSWIDMHLLANRVMLVNLKEYGLLQGDVDDMMKANLAATFQPHGLGHFMGLDVHDVGGYLEGHPARPEKAGLKSLRTARVLQPGMVLTVEPGCYFIDKLLDQALEDQELSKFLIRDAVDEHRGFGGVRIEDDIVVTETGVEVMTEVPRSVDEIEAVMSAKN</sequence>
<dbReference type="SUPFAM" id="SSF53092">
    <property type="entry name" value="Creatinase/prolidase N-terminal domain"/>
    <property type="match status" value="1"/>
</dbReference>
<dbReference type="GO" id="GO:0006508">
    <property type="term" value="P:proteolysis"/>
    <property type="evidence" value="ECO:0007669"/>
    <property type="project" value="UniProtKB-KW"/>
</dbReference>
<dbReference type="Gene3D" id="3.40.350.10">
    <property type="entry name" value="Creatinase/prolidase N-terminal domain"/>
    <property type="match status" value="1"/>
</dbReference>
<accession>A0A0P5J6A4</accession>
<comment type="similarity">
    <text evidence="9">Belongs to the peptidase M24B family. Eukaryotic-type prolidase subfamily.</text>
</comment>
<comment type="subunit">
    <text evidence="2">Homodimer.</text>
</comment>
<dbReference type="InterPro" id="IPR052433">
    <property type="entry name" value="X-Pro_dipept-like"/>
</dbReference>
<dbReference type="Gene3D" id="3.90.230.10">
    <property type="entry name" value="Creatinase/methionine aminopeptidase superfamily"/>
    <property type="match status" value="1"/>
</dbReference>
<dbReference type="InterPro" id="IPR000994">
    <property type="entry name" value="Pept_M24"/>
</dbReference>
<protein>
    <recommendedName>
        <fullName evidence="11">Xaa-Pro dipeptidase</fullName>
        <ecNumber evidence="10">3.4.13.9</ecNumber>
    </recommendedName>
    <alternativeName>
        <fullName evidence="14">Imidodipeptidase</fullName>
    </alternativeName>
    <alternativeName>
        <fullName evidence="12">Peptidase D</fullName>
    </alternativeName>
    <alternativeName>
        <fullName evidence="13">Proline dipeptidase</fullName>
    </alternativeName>
</protein>
<comment type="catalytic activity">
    <reaction evidence="15">
        <text>Xaa-L-Pro dipeptide + H2O = an L-alpha-amino acid + L-proline</text>
        <dbReference type="Rhea" id="RHEA:76407"/>
        <dbReference type="ChEBI" id="CHEBI:15377"/>
        <dbReference type="ChEBI" id="CHEBI:59869"/>
        <dbReference type="ChEBI" id="CHEBI:60039"/>
        <dbReference type="ChEBI" id="CHEBI:195196"/>
        <dbReference type="EC" id="3.4.13.9"/>
    </reaction>
</comment>
<dbReference type="SMART" id="SM01011">
    <property type="entry name" value="AMP_N"/>
    <property type="match status" value="1"/>
</dbReference>
<keyword evidence="4" id="KW-0479">Metal-binding</keyword>
<keyword evidence="5" id="KW-0378">Hydrolase</keyword>
<keyword evidence="6" id="KW-0224">Dipeptidase</keyword>
<dbReference type="GO" id="GO:0030145">
    <property type="term" value="F:manganese ion binding"/>
    <property type="evidence" value="ECO:0007669"/>
    <property type="project" value="InterPro"/>
</dbReference>
<reference evidence="16" key="1">
    <citation type="submission" date="2015-10" db="EMBL/GenBank/DDBJ databases">
        <title>EvidentialGene: Evidence-directed Construction of Complete mRNA Transcriptomes without Genomes.</title>
        <authorList>
            <person name="Gilbert D.G."/>
        </authorList>
    </citation>
    <scope>NUCLEOTIDE SEQUENCE</scope>
</reference>
<organism evidence="16">
    <name type="scientific">Daphnia magna</name>
    <dbReference type="NCBI Taxonomy" id="35525"/>
    <lineage>
        <taxon>Eukaryota</taxon>
        <taxon>Metazoa</taxon>
        <taxon>Ecdysozoa</taxon>
        <taxon>Arthropoda</taxon>
        <taxon>Crustacea</taxon>
        <taxon>Branchiopoda</taxon>
        <taxon>Diplostraca</taxon>
        <taxon>Cladocera</taxon>
        <taxon>Anomopoda</taxon>
        <taxon>Daphniidae</taxon>
        <taxon>Daphnia</taxon>
    </lineage>
</organism>
<evidence type="ECO:0000256" key="11">
    <source>
        <dbReference type="ARBA" id="ARBA00044141"/>
    </source>
</evidence>
<dbReference type="OrthoDB" id="10261878at2759"/>
<evidence type="ECO:0000313" key="16">
    <source>
        <dbReference type="EMBL" id="JAN40281.1"/>
    </source>
</evidence>
<name>A0A0P5J6A4_9CRUS</name>
<evidence type="ECO:0000256" key="15">
    <source>
        <dbReference type="ARBA" id="ARBA00048994"/>
    </source>
</evidence>
<dbReference type="PANTHER" id="PTHR48480:SF2">
    <property type="entry name" value="PEPTIDASE D"/>
    <property type="match status" value="1"/>
</dbReference>
<dbReference type="InterPro" id="IPR007865">
    <property type="entry name" value="Aminopep_P_N"/>
</dbReference>
<dbReference type="AlphaFoldDB" id="A0A0P5J6A4"/>
<dbReference type="CDD" id="cd01087">
    <property type="entry name" value="Prolidase"/>
    <property type="match status" value="1"/>
</dbReference>
<dbReference type="FunFam" id="3.90.230.10:FF:000002">
    <property type="entry name" value="Xaa-Pro aminopeptidase 3"/>
    <property type="match status" value="1"/>
</dbReference>
<dbReference type="PANTHER" id="PTHR48480">
    <property type="match status" value="1"/>
</dbReference>
<evidence type="ECO:0000256" key="6">
    <source>
        <dbReference type="ARBA" id="ARBA00022997"/>
    </source>
</evidence>
<keyword evidence="3" id="KW-0645">Protease</keyword>
<dbReference type="Pfam" id="PF00557">
    <property type="entry name" value="Peptidase_M24"/>
    <property type="match status" value="1"/>
</dbReference>
<evidence type="ECO:0000256" key="10">
    <source>
        <dbReference type="ARBA" id="ARBA00044051"/>
    </source>
</evidence>
<keyword evidence="7" id="KW-0482">Metalloprotease</keyword>
<dbReference type="InterPro" id="IPR029149">
    <property type="entry name" value="Creatin/AminoP/Spt16_N"/>
</dbReference>
<evidence type="ECO:0000256" key="4">
    <source>
        <dbReference type="ARBA" id="ARBA00022723"/>
    </source>
</evidence>
<comment type="cofactor">
    <cofactor evidence="1">
        <name>Mn(2+)</name>
        <dbReference type="ChEBI" id="CHEBI:29035"/>
    </cofactor>
</comment>
<keyword evidence="8" id="KW-0464">Manganese</keyword>
<evidence type="ECO:0000256" key="5">
    <source>
        <dbReference type="ARBA" id="ARBA00022801"/>
    </source>
</evidence>
<dbReference type="EMBL" id="GDIQ01054456">
    <property type="protein sequence ID" value="JAN40281.1"/>
    <property type="molecule type" value="Transcribed_RNA"/>
</dbReference>
<evidence type="ECO:0000256" key="13">
    <source>
        <dbReference type="ARBA" id="ARBA00044284"/>
    </source>
</evidence>
<dbReference type="InterPro" id="IPR036005">
    <property type="entry name" value="Creatinase/aminopeptidase-like"/>
</dbReference>
<evidence type="ECO:0000256" key="1">
    <source>
        <dbReference type="ARBA" id="ARBA00001936"/>
    </source>
</evidence>
<dbReference type="Pfam" id="PF05195">
    <property type="entry name" value="AMP_N"/>
    <property type="match status" value="1"/>
</dbReference>
<evidence type="ECO:0000256" key="12">
    <source>
        <dbReference type="ARBA" id="ARBA00044252"/>
    </source>
</evidence>
<evidence type="ECO:0000256" key="14">
    <source>
        <dbReference type="ARBA" id="ARBA00044351"/>
    </source>
</evidence>
<evidence type="ECO:0000256" key="2">
    <source>
        <dbReference type="ARBA" id="ARBA00011738"/>
    </source>
</evidence>
<proteinExistence type="inferred from homology"/>
<dbReference type="SUPFAM" id="SSF55920">
    <property type="entry name" value="Creatinase/aminopeptidase"/>
    <property type="match status" value="1"/>
</dbReference>
<dbReference type="GO" id="GO:0102009">
    <property type="term" value="F:proline dipeptidase activity"/>
    <property type="evidence" value="ECO:0007669"/>
    <property type="project" value="UniProtKB-EC"/>
</dbReference>
<evidence type="ECO:0000256" key="8">
    <source>
        <dbReference type="ARBA" id="ARBA00023211"/>
    </source>
</evidence>